<gene>
    <name evidence="1" type="ORF">AN221_33540</name>
</gene>
<reference evidence="1 2" key="1">
    <citation type="journal article" date="2016" name="Front. Microbiol.">
        <title>Comparative Genomics Analysis of Streptomyces Species Reveals Their Adaptation to the Marine Environment and Their Diversity at the Genomic Level.</title>
        <authorList>
            <person name="Tian X."/>
            <person name="Zhang Z."/>
            <person name="Yang T."/>
            <person name="Chen M."/>
            <person name="Li J."/>
            <person name="Chen F."/>
            <person name="Yang J."/>
            <person name="Li W."/>
            <person name="Zhang B."/>
            <person name="Zhang Z."/>
            <person name="Wu J."/>
            <person name="Zhang C."/>
            <person name="Long L."/>
            <person name="Xiao J."/>
        </authorList>
    </citation>
    <scope>NUCLEOTIDE SEQUENCE [LARGE SCALE GENOMIC DNA]</scope>
    <source>
        <strain evidence="1 2">SCSIO M10372</strain>
    </source>
</reference>
<organism evidence="1 2">
    <name type="scientific">Streptomyces nanshensis</name>
    <dbReference type="NCBI Taxonomy" id="518642"/>
    <lineage>
        <taxon>Bacteria</taxon>
        <taxon>Bacillati</taxon>
        <taxon>Actinomycetota</taxon>
        <taxon>Actinomycetes</taxon>
        <taxon>Kitasatosporales</taxon>
        <taxon>Streptomycetaceae</taxon>
        <taxon>Streptomyces</taxon>
    </lineage>
</organism>
<evidence type="ECO:0000313" key="2">
    <source>
        <dbReference type="Proteomes" id="UP000175971"/>
    </source>
</evidence>
<dbReference type="OrthoDB" id="2607492at2"/>
<dbReference type="RefSeq" id="WP_070204017.1">
    <property type="nucleotide sequence ID" value="NZ_LJGZ01000103.1"/>
</dbReference>
<proteinExistence type="predicted"/>
<protein>
    <recommendedName>
        <fullName evidence="3">NlpC/P60 domain-containing protein</fullName>
    </recommendedName>
</protein>
<accession>A0A1E7LJV2</accession>
<dbReference type="EMBL" id="LJGZ01000103">
    <property type="protein sequence ID" value="OEV16489.1"/>
    <property type="molecule type" value="Genomic_DNA"/>
</dbReference>
<dbReference type="PATRIC" id="fig|518642.7.peg.2904"/>
<evidence type="ECO:0008006" key="3">
    <source>
        <dbReference type="Google" id="ProtNLM"/>
    </source>
</evidence>
<dbReference type="Proteomes" id="UP000175971">
    <property type="component" value="Unassembled WGS sequence"/>
</dbReference>
<dbReference type="InterPro" id="IPR038765">
    <property type="entry name" value="Papain-like_cys_pep_sf"/>
</dbReference>
<comment type="caution">
    <text evidence="1">The sequence shown here is derived from an EMBL/GenBank/DDBJ whole genome shotgun (WGS) entry which is preliminary data.</text>
</comment>
<name>A0A1E7LJV2_9ACTN</name>
<dbReference type="SUPFAM" id="SSF54001">
    <property type="entry name" value="Cysteine proteinases"/>
    <property type="match status" value="1"/>
</dbReference>
<sequence length="175" mass="19414">MEPHVPTARTENAIAWARQHLGTESYASRCLAFVEDAYERSNELELFGGDFAAESAELYAARENEGAHPPAGAFVFYDFTGEMLGRRQNWGHVGLCVGDGLVIHAWDRVRTDHYLEIQDLAVPPGWDAPRWLGWTPTERILRGCRPKDWSPEGDAAAAARRMQAARFGDGRAATG</sequence>
<evidence type="ECO:0000313" key="1">
    <source>
        <dbReference type="EMBL" id="OEV16489.1"/>
    </source>
</evidence>
<dbReference type="AlphaFoldDB" id="A0A1E7LJV2"/>
<dbReference type="Gene3D" id="3.90.1720.10">
    <property type="entry name" value="endopeptidase domain like (from Nostoc punctiforme)"/>
    <property type="match status" value="1"/>
</dbReference>
<keyword evidence="2" id="KW-1185">Reference proteome</keyword>